<dbReference type="EMBL" id="MLAK01000441">
    <property type="protein sequence ID" value="OHT13985.1"/>
    <property type="molecule type" value="Genomic_DNA"/>
</dbReference>
<dbReference type="OrthoDB" id="10450374at2759"/>
<reference evidence="1" key="1">
    <citation type="submission" date="2016-10" db="EMBL/GenBank/DDBJ databases">
        <authorList>
            <person name="Benchimol M."/>
            <person name="Almeida L.G."/>
            <person name="Vasconcelos A.T."/>
            <person name="Perreira-Neves A."/>
            <person name="Rosa I.A."/>
            <person name="Tasca T."/>
            <person name="Bogo M.R."/>
            <person name="de Souza W."/>
        </authorList>
    </citation>
    <scope>NUCLEOTIDE SEQUENCE [LARGE SCALE GENOMIC DNA]</scope>
    <source>
        <strain evidence="1">K</strain>
    </source>
</reference>
<name>A0A1J4KRR5_9EUKA</name>
<dbReference type="RefSeq" id="XP_068367121.1">
    <property type="nucleotide sequence ID" value="XM_068498569.1"/>
</dbReference>
<keyword evidence="2" id="KW-1185">Reference proteome</keyword>
<protein>
    <submittedName>
        <fullName evidence="1">Uncharacterized protein</fullName>
    </submittedName>
</protein>
<evidence type="ECO:0000313" key="1">
    <source>
        <dbReference type="EMBL" id="OHT13985.1"/>
    </source>
</evidence>
<dbReference type="GeneID" id="94833273"/>
<evidence type="ECO:0000313" key="2">
    <source>
        <dbReference type="Proteomes" id="UP000179807"/>
    </source>
</evidence>
<comment type="caution">
    <text evidence="1">The sequence shown here is derived from an EMBL/GenBank/DDBJ whole genome shotgun (WGS) entry which is preliminary data.</text>
</comment>
<accession>A0A1J4KRR5</accession>
<sequence length="322" mass="36305">MIETFSTLTEAITAVFRREETSLLSLDKICQVLQTPNLTIATSQGPVPCASISRRRISSILSSSDIFVRAGPPRSCMWALRPSNPLFLSDGALLNCINQILTENGPLTVEGILEKGDLSGATVQIITDFLMAHPNDYSRYESGIWWFTAQPLPQRMEFESVISALLKAFEILNRDSSIEEISWLLCLSTLSQNKKISRRKISRELSRRPDLFQHISRAKYALIPQNQTISNMSTMSNSLSHQTMNIPQQTLSTSKSLPQKQQTISLPQFPNFELMYEVPAKFDFIGNDWMCPIQQCETPPVCNNDFFDPNEFFSIGFAGSFE</sequence>
<dbReference type="Proteomes" id="UP000179807">
    <property type="component" value="Unassembled WGS sequence"/>
</dbReference>
<proteinExistence type="predicted"/>
<organism evidence="1 2">
    <name type="scientific">Tritrichomonas foetus</name>
    <dbReference type="NCBI Taxonomy" id="1144522"/>
    <lineage>
        <taxon>Eukaryota</taxon>
        <taxon>Metamonada</taxon>
        <taxon>Parabasalia</taxon>
        <taxon>Tritrichomonadida</taxon>
        <taxon>Tritrichomonadidae</taxon>
        <taxon>Tritrichomonas</taxon>
    </lineage>
</organism>
<dbReference type="VEuPathDB" id="TrichDB:TRFO_15761"/>
<gene>
    <name evidence="1" type="ORF">TRFO_15761</name>
</gene>
<dbReference type="AlphaFoldDB" id="A0A1J4KRR5"/>